<dbReference type="GO" id="GO:0005768">
    <property type="term" value="C:endosome"/>
    <property type="evidence" value="ECO:0007669"/>
    <property type="project" value="UniProtKB-SubCell"/>
</dbReference>
<dbReference type="InterPro" id="IPR000157">
    <property type="entry name" value="TIR_dom"/>
</dbReference>
<comment type="similarity">
    <text evidence="2">Belongs to the Toll-like receptor family.</text>
</comment>
<dbReference type="SUPFAM" id="SSF52058">
    <property type="entry name" value="L domain-like"/>
    <property type="match status" value="1"/>
</dbReference>
<dbReference type="SUPFAM" id="SSF52200">
    <property type="entry name" value="Toll/Interleukin receptor TIR domain"/>
    <property type="match status" value="1"/>
</dbReference>
<dbReference type="FunFam" id="3.40.50.10140:FF:000003">
    <property type="entry name" value="Toll-like receptor 7"/>
    <property type="match status" value="1"/>
</dbReference>
<dbReference type="InterPro" id="IPR035897">
    <property type="entry name" value="Toll_tir_struct_dom_sf"/>
</dbReference>
<dbReference type="OMA" id="CNSKYLR"/>
<keyword evidence="9" id="KW-0391">Immunity</keyword>
<dbReference type="PROSITE" id="PS51450">
    <property type="entry name" value="LRR"/>
    <property type="match status" value="3"/>
</dbReference>
<evidence type="ECO:0000313" key="19">
    <source>
        <dbReference type="Ensembl" id="ENSCMIP00000021859.1"/>
    </source>
</evidence>
<evidence type="ECO:0000313" key="20">
    <source>
        <dbReference type="Proteomes" id="UP000314986"/>
    </source>
</evidence>
<feature type="signal peptide" evidence="17">
    <location>
        <begin position="1"/>
        <end position="23"/>
    </location>
</feature>
<evidence type="ECO:0000256" key="7">
    <source>
        <dbReference type="ARBA" id="ARBA00022737"/>
    </source>
</evidence>
<evidence type="ECO:0000256" key="4">
    <source>
        <dbReference type="ARBA" id="ARBA00022614"/>
    </source>
</evidence>
<dbReference type="SMART" id="SM00365">
    <property type="entry name" value="LRR_SD22"/>
    <property type="match status" value="9"/>
</dbReference>
<reference evidence="20" key="2">
    <citation type="journal article" date="2007" name="PLoS Biol.">
        <title>Survey sequencing and comparative analysis of the elephant shark (Callorhinchus milii) genome.</title>
        <authorList>
            <person name="Venkatesh B."/>
            <person name="Kirkness E.F."/>
            <person name="Loh Y.H."/>
            <person name="Halpern A.L."/>
            <person name="Lee A.P."/>
            <person name="Johnson J."/>
            <person name="Dandona N."/>
            <person name="Viswanathan L.D."/>
            <person name="Tay A."/>
            <person name="Venter J.C."/>
            <person name="Strausberg R.L."/>
            <person name="Brenner S."/>
        </authorList>
    </citation>
    <scope>NUCLEOTIDE SEQUENCE [LARGE SCALE GENOMIC DNA]</scope>
</reference>
<dbReference type="Ensembl" id="ENSCMIT00000022245.1">
    <property type="protein sequence ID" value="ENSCMIP00000021859.1"/>
    <property type="gene ID" value="ENSCMIG00000009917.1"/>
</dbReference>
<dbReference type="SMART" id="SM00364">
    <property type="entry name" value="LRR_BAC"/>
    <property type="match status" value="6"/>
</dbReference>
<evidence type="ECO:0000256" key="17">
    <source>
        <dbReference type="SAM" id="SignalP"/>
    </source>
</evidence>
<evidence type="ECO:0000256" key="12">
    <source>
        <dbReference type="ARBA" id="ARBA00023170"/>
    </source>
</evidence>
<reference evidence="19" key="5">
    <citation type="submission" date="2025-09" db="UniProtKB">
        <authorList>
            <consortium name="Ensembl"/>
        </authorList>
    </citation>
    <scope>IDENTIFICATION</scope>
</reference>
<comment type="subcellular location">
    <subcellularLocation>
        <location evidence="15">Endomembrane system</location>
        <topology evidence="15">Single-pass type I membrane protein</topology>
    </subcellularLocation>
    <subcellularLocation>
        <location evidence="1">Endosome</location>
    </subcellularLocation>
</comment>
<dbReference type="GO" id="GO:0051607">
    <property type="term" value="P:defense response to virus"/>
    <property type="evidence" value="ECO:0007669"/>
    <property type="project" value="TreeGrafter"/>
</dbReference>
<dbReference type="InterPro" id="IPR032675">
    <property type="entry name" value="LRR_dom_sf"/>
</dbReference>
<evidence type="ECO:0000256" key="5">
    <source>
        <dbReference type="ARBA" id="ARBA00022692"/>
    </source>
</evidence>
<dbReference type="Gene3D" id="3.80.10.10">
    <property type="entry name" value="Ribonuclease Inhibitor"/>
    <property type="match status" value="1"/>
</dbReference>
<dbReference type="PANTHER" id="PTHR47410">
    <property type="entry name" value="TOLL-LIKE RECEPTOR 7-RELATED"/>
    <property type="match status" value="1"/>
</dbReference>
<evidence type="ECO:0000256" key="8">
    <source>
        <dbReference type="ARBA" id="ARBA00022753"/>
    </source>
</evidence>
<keyword evidence="4" id="KW-0433">Leucine-rich repeat</keyword>
<proteinExistence type="inferred from homology"/>
<keyword evidence="6 17" id="KW-0732">Signal</keyword>
<dbReference type="PRINTS" id="PR01537">
    <property type="entry name" value="INTRLKN1R1F"/>
</dbReference>
<feature type="transmembrane region" description="Helical" evidence="16">
    <location>
        <begin position="827"/>
        <end position="848"/>
    </location>
</feature>
<reference evidence="20" key="3">
    <citation type="journal article" date="2014" name="Nature">
        <title>Elephant shark genome provides unique insights into gnathostome evolution.</title>
        <authorList>
            <consortium name="International Elephant Shark Genome Sequencing Consortium"/>
            <person name="Venkatesh B."/>
            <person name="Lee A.P."/>
            <person name="Ravi V."/>
            <person name="Maurya A.K."/>
            <person name="Lian M.M."/>
            <person name="Swann J.B."/>
            <person name="Ohta Y."/>
            <person name="Flajnik M.F."/>
            <person name="Sutoh Y."/>
            <person name="Kasahara M."/>
            <person name="Hoon S."/>
            <person name="Gangu V."/>
            <person name="Roy S.W."/>
            <person name="Irimia M."/>
            <person name="Korzh V."/>
            <person name="Kondrychyn I."/>
            <person name="Lim Z.W."/>
            <person name="Tay B.H."/>
            <person name="Tohari S."/>
            <person name="Kong K.W."/>
            <person name="Ho S."/>
            <person name="Lorente-Galdos B."/>
            <person name="Quilez J."/>
            <person name="Marques-Bonet T."/>
            <person name="Raney B.J."/>
            <person name="Ingham P.W."/>
            <person name="Tay A."/>
            <person name="Hillier L.W."/>
            <person name="Minx P."/>
            <person name="Boehm T."/>
            <person name="Wilson R.K."/>
            <person name="Brenner S."/>
            <person name="Warren W.C."/>
        </authorList>
    </citation>
    <scope>NUCLEOTIDE SEQUENCE [LARGE SCALE GENOMIC DNA]</scope>
</reference>
<dbReference type="GO" id="GO:0032755">
    <property type="term" value="P:positive regulation of interleukin-6 production"/>
    <property type="evidence" value="ECO:0007669"/>
    <property type="project" value="TreeGrafter"/>
</dbReference>
<name>A0A4W3IMB7_CALMI</name>
<evidence type="ECO:0000256" key="14">
    <source>
        <dbReference type="ARBA" id="ARBA00023198"/>
    </source>
</evidence>
<reference evidence="19" key="4">
    <citation type="submission" date="2025-08" db="UniProtKB">
        <authorList>
            <consortium name="Ensembl"/>
        </authorList>
    </citation>
    <scope>IDENTIFICATION</scope>
</reference>
<evidence type="ECO:0000256" key="15">
    <source>
        <dbReference type="ARBA" id="ARBA00046288"/>
    </source>
</evidence>
<evidence type="ECO:0000259" key="18">
    <source>
        <dbReference type="PROSITE" id="PS50104"/>
    </source>
</evidence>
<keyword evidence="14" id="KW-0395">Inflammatory response</keyword>
<dbReference type="GO" id="GO:0038187">
    <property type="term" value="F:pattern recognition receptor activity"/>
    <property type="evidence" value="ECO:0007669"/>
    <property type="project" value="TreeGrafter"/>
</dbReference>
<organism evidence="19 20">
    <name type="scientific">Callorhinchus milii</name>
    <name type="common">Ghost shark</name>
    <dbReference type="NCBI Taxonomy" id="7868"/>
    <lineage>
        <taxon>Eukaryota</taxon>
        <taxon>Metazoa</taxon>
        <taxon>Chordata</taxon>
        <taxon>Craniata</taxon>
        <taxon>Vertebrata</taxon>
        <taxon>Chondrichthyes</taxon>
        <taxon>Holocephali</taxon>
        <taxon>Chimaeriformes</taxon>
        <taxon>Callorhinchidae</taxon>
        <taxon>Callorhinchus</taxon>
    </lineage>
</organism>
<evidence type="ECO:0000256" key="9">
    <source>
        <dbReference type="ARBA" id="ARBA00022859"/>
    </source>
</evidence>
<evidence type="ECO:0000256" key="6">
    <source>
        <dbReference type="ARBA" id="ARBA00022729"/>
    </source>
</evidence>
<sequence length="1041" mass="119869">PTNNAQDLVLYFLFLFTNSEVTANSWFPRSLPCDVKHDVASVVVDCSERDLTKVPKGFPSNATNITLTINHISIITKIAFAGLNSLTEIELQCNCIPVRLGPKDRICFNPLQIEKGAFSSLPALKSLYLDGNQISEIPQDLPQTLTLLSLEVNSIFHINKENFSELQNLEVIYLGQNCYYRNPCNVSYIIENDTFSNLVSLRILSLKDNNLTSVPLNLPSSLKELDLYNNAIQWIHENDFKGLVELEILDLSGNCPRCYNAPFPCKPCPFNANISIPSGAFNTLKKLKILRLRSNSLTTVPSAWFKNTPSLKILDLSQNFLIQEIATATFLKYLVKLEEIDLSFNFQLKYYSEYLNLSKYFSKLVSLERLMIKGYVFKELSEQNLKPLFKLQNLTLLDLGTNFIKVADLQVFSKFQGLKVINLSENKISPSSSDPYSGSCRASNHYKGENFYGSPNGRYYFRYDAYGRSCKSKNKETFSRSECNEMGKTLDLSRNNIFFINPIQFENMSSVKCLNLSGNLISQTLNGSEFKHLRHLRYLDLSNNRIDLLFETAFQELKELKFLDLSNNQHYFQVEGLSHSLNFIQNLTMLSKLMMNYNQIFSSEEKILESRSLNVLEFKGNQLDVMWRDGDDRYVRFFEKLHNLTRLDISKCGLSFLPPGVFENLPPNLKELLLSGNKLKSFNWGRLHLLESLETLDLGKNSLTTVPHELSNCTKTLQRFILTENKIAKLTPHFLKDAFFLRYLDLSYNSLQIIHKSSFPENVMNHLEMLLLNGNGFLCTCDAIWFVWWINQTSVNIPHVATDVKCGSPNIHKDHSILSLDLESCQLNYLGVILYSITSFVILLLLVISISSHLFYWDVWYGYHFCAARLRGYRPMLSENIIYDAFVAYDTKDPLVTDWILNELLINLEEKGEQRLSLCLEERDWIPGEHVADNLSQSVYQSRKSVFVLTNSYMSSGNFKTTFYMAHQRLMDEKADVIILVFLEKALQTSKYLRLRKRLCRSSVLEWPNNPRAQPLFWQCLRNALKADNRKHYGKLFSEII</sequence>
<keyword evidence="13" id="KW-0325">Glycoprotein</keyword>
<protein>
    <submittedName>
        <fullName evidence="19">Toll like receptor 7</fullName>
    </submittedName>
</protein>
<keyword evidence="3" id="KW-0399">Innate immunity</keyword>
<dbReference type="GO" id="GO:1902533">
    <property type="term" value="P:positive regulation of intracellular signal transduction"/>
    <property type="evidence" value="ECO:0007669"/>
    <property type="project" value="UniProtKB-ARBA"/>
</dbReference>
<feature type="chain" id="PRO_5021296283" evidence="17">
    <location>
        <begin position="24"/>
        <end position="1041"/>
    </location>
</feature>
<keyword evidence="10 16" id="KW-1133">Transmembrane helix</keyword>
<dbReference type="AlphaFoldDB" id="A0A4W3IMB7"/>
<dbReference type="GO" id="GO:0005886">
    <property type="term" value="C:plasma membrane"/>
    <property type="evidence" value="ECO:0007669"/>
    <property type="project" value="TreeGrafter"/>
</dbReference>
<dbReference type="GO" id="GO:0006954">
    <property type="term" value="P:inflammatory response"/>
    <property type="evidence" value="ECO:0007669"/>
    <property type="project" value="UniProtKB-KW"/>
</dbReference>
<dbReference type="PROSITE" id="PS50104">
    <property type="entry name" value="TIR"/>
    <property type="match status" value="1"/>
</dbReference>
<dbReference type="GO" id="GO:0045087">
    <property type="term" value="P:innate immune response"/>
    <property type="evidence" value="ECO:0007669"/>
    <property type="project" value="UniProtKB-KW"/>
</dbReference>
<reference evidence="20" key="1">
    <citation type="journal article" date="2006" name="Science">
        <title>Ancient noncoding elements conserved in the human genome.</title>
        <authorList>
            <person name="Venkatesh B."/>
            <person name="Kirkness E.F."/>
            <person name="Loh Y.H."/>
            <person name="Halpern A.L."/>
            <person name="Lee A.P."/>
            <person name="Johnson J."/>
            <person name="Dandona N."/>
            <person name="Viswanathan L.D."/>
            <person name="Tay A."/>
            <person name="Venter J.C."/>
            <person name="Strausberg R.L."/>
            <person name="Brenner S."/>
        </authorList>
    </citation>
    <scope>NUCLEOTIDE SEQUENCE [LARGE SCALE GENOMIC DNA]</scope>
</reference>
<evidence type="ECO:0000256" key="1">
    <source>
        <dbReference type="ARBA" id="ARBA00004177"/>
    </source>
</evidence>
<dbReference type="GO" id="GO:0002224">
    <property type="term" value="P:toll-like receptor signaling pathway"/>
    <property type="evidence" value="ECO:0007669"/>
    <property type="project" value="TreeGrafter"/>
</dbReference>
<evidence type="ECO:0000256" key="10">
    <source>
        <dbReference type="ARBA" id="ARBA00022989"/>
    </source>
</evidence>
<keyword evidence="7" id="KW-0677">Repeat</keyword>
<dbReference type="InterPro" id="IPR000483">
    <property type="entry name" value="Cys-rich_flank_reg_C"/>
</dbReference>
<dbReference type="GeneTree" id="ENSGT00940000159771"/>
<keyword evidence="5 16" id="KW-0812">Transmembrane</keyword>
<dbReference type="GO" id="GO:0007249">
    <property type="term" value="P:canonical NF-kappaB signal transduction"/>
    <property type="evidence" value="ECO:0007669"/>
    <property type="project" value="TreeGrafter"/>
</dbReference>
<evidence type="ECO:0000256" key="3">
    <source>
        <dbReference type="ARBA" id="ARBA00022588"/>
    </source>
</evidence>
<evidence type="ECO:0000256" key="13">
    <source>
        <dbReference type="ARBA" id="ARBA00023180"/>
    </source>
</evidence>
<dbReference type="PANTHER" id="PTHR47410:SF2">
    <property type="entry name" value="TOLL-LIKE RECEPTOR 7"/>
    <property type="match status" value="1"/>
</dbReference>
<feature type="domain" description="TIR" evidence="18">
    <location>
        <begin position="881"/>
        <end position="1025"/>
    </location>
</feature>
<dbReference type="SUPFAM" id="SSF52047">
    <property type="entry name" value="RNI-like"/>
    <property type="match status" value="1"/>
</dbReference>
<evidence type="ECO:0000256" key="11">
    <source>
        <dbReference type="ARBA" id="ARBA00023136"/>
    </source>
</evidence>
<dbReference type="InterPro" id="IPR003591">
    <property type="entry name" value="Leu-rich_rpt_typical-subtyp"/>
</dbReference>
<dbReference type="STRING" id="7868.ENSCMIP00000021859"/>
<dbReference type="FunFam" id="3.80.10.10:FF:000037">
    <property type="entry name" value="Toll-like receptor 7"/>
    <property type="match status" value="1"/>
</dbReference>
<evidence type="ECO:0000256" key="16">
    <source>
        <dbReference type="SAM" id="Phobius"/>
    </source>
</evidence>
<keyword evidence="12" id="KW-0675">Receptor</keyword>
<accession>A0A4W3IMB7</accession>
<keyword evidence="20" id="KW-1185">Reference proteome</keyword>
<dbReference type="Proteomes" id="UP000314986">
    <property type="component" value="Unassembled WGS sequence"/>
</dbReference>
<dbReference type="InParanoid" id="A0A4W3IMB7"/>
<dbReference type="Pfam" id="PF01582">
    <property type="entry name" value="TIR"/>
    <property type="match status" value="1"/>
</dbReference>
<dbReference type="SMART" id="SM00255">
    <property type="entry name" value="TIR"/>
    <property type="match status" value="1"/>
</dbReference>
<keyword evidence="11 16" id="KW-0472">Membrane</keyword>
<dbReference type="SMART" id="SM00369">
    <property type="entry name" value="LRR_TYP"/>
    <property type="match status" value="12"/>
</dbReference>
<dbReference type="Gene3D" id="3.40.50.10140">
    <property type="entry name" value="Toll/interleukin-1 receptor homology (TIR) domain"/>
    <property type="match status" value="1"/>
</dbReference>
<evidence type="ECO:0000256" key="2">
    <source>
        <dbReference type="ARBA" id="ARBA00009634"/>
    </source>
</evidence>
<dbReference type="SMART" id="SM00082">
    <property type="entry name" value="LRRCT"/>
    <property type="match status" value="1"/>
</dbReference>
<dbReference type="Pfam" id="PF13855">
    <property type="entry name" value="LRR_8"/>
    <property type="match status" value="5"/>
</dbReference>
<keyword evidence="8" id="KW-0967">Endosome</keyword>
<dbReference type="InterPro" id="IPR001611">
    <property type="entry name" value="Leu-rich_rpt"/>
</dbReference>